<keyword evidence="3" id="KW-0274">FAD</keyword>
<gene>
    <name evidence="6" type="ORF">MSAN_01921500</name>
</gene>
<organism evidence="6 7">
    <name type="scientific">Mycena sanguinolenta</name>
    <dbReference type="NCBI Taxonomy" id="230812"/>
    <lineage>
        <taxon>Eukaryota</taxon>
        <taxon>Fungi</taxon>
        <taxon>Dikarya</taxon>
        <taxon>Basidiomycota</taxon>
        <taxon>Agaricomycotina</taxon>
        <taxon>Agaricomycetes</taxon>
        <taxon>Agaricomycetidae</taxon>
        <taxon>Agaricales</taxon>
        <taxon>Marasmiineae</taxon>
        <taxon>Mycenaceae</taxon>
        <taxon>Mycena</taxon>
    </lineage>
</organism>
<comment type="caution">
    <text evidence="6">The sequence shown here is derived from an EMBL/GenBank/DDBJ whole genome shotgun (WGS) entry which is preliminary data.</text>
</comment>
<dbReference type="Gene3D" id="3.40.30.120">
    <property type="match status" value="1"/>
</dbReference>
<evidence type="ECO:0000256" key="2">
    <source>
        <dbReference type="ARBA" id="ARBA00022630"/>
    </source>
</evidence>
<keyword evidence="2" id="KW-0285">Flavoprotein</keyword>
<keyword evidence="4" id="KW-0560">Oxidoreductase</keyword>
<dbReference type="InterPro" id="IPR050641">
    <property type="entry name" value="RIFMO-like"/>
</dbReference>
<proteinExistence type="predicted"/>
<protein>
    <submittedName>
        <fullName evidence="6">Pentachlorophenol 4-monooxygenase</fullName>
    </submittedName>
</protein>
<sequence length="626" mass="68220">MITSMSPGVVSKFGVLASPFPLAFRHFHLSRTYLTPGFVIKCQTASASFRPFSIPSSNCTASVLQSLSSHIRQPMNTNTDPKILIAGAGPTGLILALALRRNGVSVRVIEKSKTPQLGQRGPSVSPRTQEILRALGVLNEVNKRSILPPPVRIYALPEGTTPLKTFDTVAHSEPTPAFPFRGPIWLGQNRLEGILRAALQTYSCEVEFGTNLVSLTQDPDGVNATIEKDGKEDTQRFEFVVGADGARSVVRKQLGLAFAGESHPELHAIIGDIRVEGLSQDNWHMWGEVMSSSVYLRPTGEPNLFGVIMALSGLGLDNGAVMKDPAAFQDALTTVTGRKDLKVVELVWVAQWSLNIRMTEKFSSGRCFLAGDAAHVHSSSGGQGLNSGAQDAFNLAWKLALVLKRKAPLALLNSYDDERPPVIKEMLHATTALLNKLTTSDSSPDADRSRWDRGGPLLMLGVNYRWSSIVVDEQDGQKVPDSEAASRDPYGIRIRGVKAGDRAPDAPELKDIRRGETTRMFDVFDVSRHTVLFFSPSTLERDDRILAQLARYPQDLVRCVAIVRSGFSGTAMESFDMALEDTQGHAYDSYNFEGGCGIAVVRPDGVIGAVIRGPEGVERYFSQIFV</sequence>
<dbReference type="InterPro" id="IPR036188">
    <property type="entry name" value="FAD/NAD-bd_sf"/>
</dbReference>
<dbReference type="AlphaFoldDB" id="A0A8H6XMF8"/>
<evidence type="ECO:0000256" key="4">
    <source>
        <dbReference type="ARBA" id="ARBA00023002"/>
    </source>
</evidence>
<evidence type="ECO:0000256" key="1">
    <source>
        <dbReference type="ARBA" id="ARBA00001974"/>
    </source>
</evidence>
<dbReference type="PANTHER" id="PTHR43004:SF19">
    <property type="entry name" value="BINDING MONOOXYGENASE, PUTATIVE (JCVI)-RELATED"/>
    <property type="match status" value="1"/>
</dbReference>
<dbReference type="PRINTS" id="PR00420">
    <property type="entry name" value="RNGMNOXGNASE"/>
</dbReference>
<dbReference type="Pfam" id="PF01494">
    <property type="entry name" value="FAD_binding_3"/>
    <property type="match status" value="1"/>
</dbReference>
<dbReference type="GO" id="GO:0071949">
    <property type="term" value="F:FAD binding"/>
    <property type="evidence" value="ECO:0007669"/>
    <property type="project" value="InterPro"/>
</dbReference>
<dbReference type="InterPro" id="IPR002938">
    <property type="entry name" value="FAD-bd"/>
</dbReference>
<evidence type="ECO:0000256" key="3">
    <source>
        <dbReference type="ARBA" id="ARBA00022827"/>
    </source>
</evidence>
<feature type="domain" description="FAD-binding" evidence="5">
    <location>
        <begin position="82"/>
        <end position="428"/>
    </location>
</feature>
<dbReference type="Proteomes" id="UP000623467">
    <property type="component" value="Unassembled WGS sequence"/>
</dbReference>
<keyword evidence="6" id="KW-0503">Monooxygenase</keyword>
<evidence type="ECO:0000313" key="6">
    <source>
        <dbReference type="EMBL" id="KAF7344403.1"/>
    </source>
</evidence>
<evidence type="ECO:0000259" key="5">
    <source>
        <dbReference type="Pfam" id="PF01494"/>
    </source>
</evidence>
<dbReference type="Gene3D" id="3.30.70.2450">
    <property type="match status" value="1"/>
</dbReference>
<dbReference type="SUPFAM" id="SSF51905">
    <property type="entry name" value="FAD/NAD(P)-binding domain"/>
    <property type="match status" value="1"/>
</dbReference>
<dbReference type="OrthoDB" id="2690153at2759"/>
<dbReference type="GO" id="GO:0016709">
    <property type="term" value="F:oxidoreductase activity, acting on paired donors, with incorporation or reduction of molecular oxygen, NAD(P)H as one donor, and incorporation of one atom of oxygen"/>
    <property type="evidence" value="ECO:0007669"/>
    <property type="project" value="UniProtKB-ARBA"/>
</dbReference>
<dbReference type="PANTHER" id="PTHR43004">
    <property type="entry name" value="TRK SYSTEM POTASSIUM UPTAKE PROTEIN"/>
    <property type="match status" value="1"/>
</dbReference>
<evidence type="ECO:0000313" key="7">
    <source>
        <dbReference type="Proteomes" id="UP000623467"/>
    </source>
</evidence>
<dbReference type="EMBL" id="JACAZH010000021">
    <property type="protein sequence ID" value="KAF7344403.1"/>
    <property type="molecule type" value="Genomic_DNA"/>
</dbReference>
<comment type="cofactor">
    <cofactor evidence="1">
        <name>FAD</name>
        <dbReference type="ChEBI" id="CHEBI:57692"/>
    </cofactor>
</comment>
<reference evidence="6" key="1">
    <citation type="submission" date="2020-05" db="EMBL/GenBank/DDBJ databases">
        <title>Mycena genomes resolve the evolution of fungal bioluminescence.</title>
        <authorList>
            <person name="Tsai I.J."/>
        </authorList>
    </citation>
    <scope>NUCLEOTIDE SEQUENCE</scope>
    <source>
        <strain evidence="6">160909Yilan</strain>
    </source>
</reference>
<keyword evidence="7" id="KW-1185">Reference proteome</keyword>
<accession>A0A8H6XMF8</accession>
<name>A0A8H6XMF8_9AGAR</name>
<dbReference type="Gene3D" id="3.50.50.60">
    <property type="entry name" value="FAD/NAD(P)-binding domain"/>
    <property type="match status" value="1"/>
</dbReference>